<dbReference type="EMBL" id="CP129675">
    <property type="protein sequence ID" value="XDS46156.1"/>
    <property type="molecule type" value="Genomic_DNA"/>
</dbReference>
<dbReference type="EMBL" id="CP129682">
    <property type="protein sequence ID" value="XDS49063.1"/>
    <property type="molecule type" value="Genomic_DNA"/>
</dbReference>
<dbReference type="RefSeq" id="WP_369341260.1">
    <property type="nucleotide sequence ID" value="NZ_CP129675.1"/>
</dbReference>
<dbReference type="KEGG" id="bfk:QN062_07790"/>
<gene>
    <name evidence="3" type="ORF">QN062_07790</name>
    <name evidence="2" type="ORF">QN216_01985</name>
    <name evidence="1" type="ORF">QN217_08465</name>
</gene>
<dbReference type="AlphaFoldDB" id="A0AB39UB13"/>
<organism evidence="1">
    <name type="scientific">Bifidobacterium fermentum</name>
    <dbReference type="NCBI Taxonomy" id="3059035"/>
    <lineage>
        <taxon>Bacteria</taxon>
        <taxon>Bacillati</taxon>
        <taxon>Actinomycetota</taxon>
        <taxon>Actinomycetes</taxon>
        <taxon>Bifidobacteriales</taxon>
        <taxon>Bifidobacteriaceae</taxon>
        <taxon>Bifidobacterium</taxon>
    </lineage>
</organism>
<protein>
    <submittedName>
        <fullName evidence="1">Uncharacterized protein</fullName>
    </submittedName>
</protein>
<evidence type="ECO:0000313" key="1">
    <source>
        <dbReference type="EMBL" id="XDS46156.1"/>
    </source>
</evidence>
<name>A0AB39UB13_9BIFI</name>
<reference evidence="1" key="1">
    <citation type="submission" date="2023-07" db="EMBL/GenBank/DDBJ databases">
        <title>Bifidobacterium aquikefiriaerophilum sp. nov. and Bifidobacterium eccum sp. nov., isolated from water kefir.</title>
        <authorList>
            <person name="Breselge S."/>
            <person name="Bellassi P."/>
            <person name="Barcenilla C."/>
            <person name="Alvarez-Ordonez A."/>
            <person name="Morelli L."/>
            <person name="Cotter P.D."/>
        </authorList>
    </citation>
    <scope>NUCLEOTIDE SEQUENCE</scope>
    <source>
        <strain evidence="3">WK012_4_13</strain>
        <strain evidence="2">WK013_4_14</strain>
        <strain evidence="1">WK048_4_13</strain>
    </source>
</reference>
<evidence type="ECO:0000313" key="3">
    <source>
        <dbReference type="EMBL" id="XDS50287.1"/>
    </source>
</evidence>
<evidence type="ECO:0000313" key="2">
    <source>
        <dbReference type="EMBL" id="XDS49063.1"/>
    </source>
</evidence>
<accession>A0AB39UB13</accession>
<sequence length="94" mass="10758">MVQHREATFSYDPMIYDVMRESANYLKGTYSHLADLAEDPKIKAALMETVWQIGREVEEVNASDMQAVESKSREFTQRLQYISNAGKKLKRAAA</sequence>
<proteinExistence type="predicted"/>
<dbReference type="EMBL" id="CP129683">
    <property type="protein sequence ID" value="XDS50287.1"/>
    <property type="molecule type" value="Genomic_DNA"/>
</dbReference>